<evidence type="ECO:0000256" key="1">
    <source>
        <dbReference type="SAM" id="Phobius"/>
    </source>
</evidence>
<feature type="transmembrane region" description="Helical" evidence="1">
    <location>
        <begin position="35"/>
        <end position="54"/>
    </location>
</feature>
<dbReference type="OrthoDB" id="674037at2"/>
<keyword evidence="1" id="KW-0812">Transmembrane</keyword>
<dbReference type="AlphaFoldDB" id="A0A1I0QZE1"/>
<evidence type="ECO:0000313" key="2">
    <source>
        <dbReference type="EMBL" id="SEW33354.1"/>
    </source>
</evidence>
<keyword evidence="1" id="KW-1133">Transmembrane helix</keyword>
<keyword evidence="1" id="KW-0472">Membrane</keyword>
<accession>A0A1I0QZE1</accession>
<dbReference type="STRING" id="29529.SAMN04488122_1959"/>
<dbReference type="EMBL" id="FOJG01000001">
    <property type="protein sequence ID" value="SEW33354.1"/>
    <property type="molecule type" value="Genomic_DNA"/>
</dbReference>
<protein>
    <recommendedName>
        <fullName evidence="4">ATP synthase I chain</fullName>
    </recommendedName>
</protein>
<organism evidence="2 3">
    <name type="scientific">Chitinophaga arvensicola</name>
    <dbReference type="NCBI Taxonomy" id="29529"/>
    <lineage>
        <taxon>Bacteria</taxon>
        <taxon>Pseudomonadati</taxon>
        <taxon>Bacteroidota</taxon>
        <taxon>Chitinophagia</taxon>
        <taxon>Chitinophagales</taxon>
        <taxon>Chitinophagaceae</taxon>
        <taxon>Chitinophaga</taxon>
    </lineage>
</organism>
<proteinExistence type="predicted"/>
<keyword evidence="3" id="KW-1185">Reference proteome</keyword>
<sequence>MSDRFFIRLFAVFGILNGLIIIFKPRLLDLGTHVNVLMAGNLIMAIISLVSYLLSRQGLASSNHNAFIRAVYGSTLSKLFLCVIGIAAYVLIYKPDVSKLTIFMLLFLYLVYTVFETISLFRLTRLKK</sequence>
<feature type="transmembrane region" description="Helical" evidence="1">
    <location>
        <begin position="66"/>
        <end position="90"/>
    </location>
</feature>
<gene>
    <name evidence="2" type="ORF">SAMN04488122_1959</name>
</gene>
<evidence type="ECO:0000313" key="3">
    <source>
        <dbReference type="Proteomes" id="UP000199310"/>
    </source>
</evidence>
<reference evidence="3" key="1">
    <citation type="submission" date="2016-10" db="EMBL/GenBank/DDBJ databases">
        <authorList>
            <person name="Varghese N."/>
            <person name="Submissions S."/>
        </authorList>
    </citation>
    <scope>NUCLEOTIDE SEQUENCE [LARGE SCALE GENOMIC DNA]</scope>
    <source>
        <strain evidence="3">DSM 3695</strain>
    </source>
</reference>
<evidence type="ECO:0008006" key="4">
    <source>
        <dbReference type="Google" id="ProtNLM"/>
    </source>
</evidence>
<feature type="transmembrane region" description="Helical" evidence="1">
    <location>
        <begin position="102"/>
        <end position="123"/>
    </location>
</feature>
<feature type="transmembrane region" description="Helical" evidence="1">
    <location>
        <begin position="5"/>
        <end position="23"/>
    </location>
</feature>
<dbReference type="Proteomes" id="UP000199310">
    <property type="component" value="Unassembled WGS sequence"/>
</dbReference>
<dbReference type="RefSeq" id="WP_089893770.1">
    <property type="nucleotide sequence ID" value="NZ_FOJG01000001.1"/>
</dbReference>
<name>A0A1I0QZE1_9BACT</name>